<evidence type="ECO:0000313" key="3">
    <source>
        <dbReference type="Proteomes" id="UP000319263"/>
    </source>
</evidence>
<dbReference type="Gene3D" id="3.40.630.30">
    <property type="match status" value="1"/>
</dbReference>
<dbReference type="InterPro" id="IPR016181">
    <property type="entry name" value="Acyl_CoA_acyltransferase"/>
</dbReference>
<dbReference type="PROSITE" id="PS51186">
    <property type="entry name" value="GNAT"/>
    <property type="match status" value="1"/>
</dbReference>
<evidence type="ECO:0000313" key="2">
    <source>
        <dbReference type="EMBL" id="QDP94746.1"/>
    </source>
</evidence>
<dbReference type="Proteomes" id="UP000319263">
    <property type="component" value="Chromosome"/>
</dbReference>
<gene>
    <name evidence="2" type="ORF">FOE78_01380</name>
</gene>
<dbReference type="CDD" id="cd04301">
    <property type="entry name" value="NAT_SF"/>
    <property type="match status" value="1"/>
</dbReference>
<accession>A0A516PU70</accession>
<dbReference type="InterPro" id="IPR000182">
    <property type="entry name" value="GNAT_dom"/>
</dbReference>
<sequence length="235" mass="25318">MTTPRYRPLTGPILSGIEDPCAHCGYGFTARTVIDAFGRSDDRLPDWIQETTDLWGLCGVVAQLNGDQPGYLTLAPAELVPPVPLPGLGGNSADALSPDAAVLTAVAVCRDYRGRGLARNLVRTAVAQLAKRQLGTVEVIGTFGPAAIPHADGDQGSRMVLLPVSFWQAMGFHIVRRHPITPTLRLDASSTARWRPDFAAAWQRFADLVSQPGPAQPASFQQHQDLVRQHLSHSS</sequence>
<dbReference type="RefSeq" id="WP_143984735.1">
    <property type="nucleotide sequence ID" value="NZ_CP041692.1"/>
</dbReference>
<keyword evidence="3" id="KW-1185">Reference proteome</keyword>
<dbReference type="KEGG" id="mik:FOE78_01380"/>
<dbReference type="Pfam" id="PF00583">
    <property type="entry name" value="Acetyltransf_1"/>
    <property type="match status" value="1"/>
</dbReference>
<proteinExistence type="predicted"/>
<name>A0A516PU70_9ACTN</name>
<evidence type="ECO:0000259" key="1">
    <source>
        <dbReference type="PROSITE" id="PS51186"/>
    </source>
</evidence>
<dbReference type="GO" id="GO:0016747">
    <property type="term" value="F:acyltransferase activity, transferring groups other than amino-acyl groups"/>
    <property type="evidence" value="ECO:0007669"/>
    <property type="project" value="InterPro"/>
</dbReference>
<dbReference type="AlphaFoldDB" id="A0A516PU70"/>
<dbReference type="SUPFAM" id="SSF55729">
    <property type="entry name" value="Acyl-CoA N-acyltransferases (Nat)"/>
    <property type="match status" value="1"/>
</dbReference>
<dbReference type="EMBL" id="CP041692">
    <property type="protein sequence ID" value="QDP94746.1"/>
    <property type="molecule type" value="Genomic_DNA"/>
</dbReference>
<dbReference type="OrthoDB" id="5242876at2"/>
<reference evidence="2 3" key="1">
    <citation type="submission" date="2019-07" db="EMBL/GenBank/DDBJ databases">
        <title>Microlunatus dokdonensis sp. nov. isolated from the rhizospheric soil of the wild plant Elymus tsukushiensis.</title>
        <authorList>
            <person name="Ghim S.-Y."/>
            <person name="Hwang Y.-J."/>
            <person name="Son J.-S."/>
            <person name="Shin J.-H."/>
        </authorList>
    </citation>
    <scope>NUCLEOTIDE SEQUENCE [LARGE SCALE GENOMIC DNA]</scope>
    <source>
        <strain evidence="2 3">KUDC0627</strain>
    </source>
</reference>
<protein>
    <submittedName>
        <fullName evidence="2">GNAT family N-acetyltransferase</fullName>
    </submittedName>
</protein>
<feature type="domain" description="N-acetyltransferase" evidence="1">
    <location>
        <begin position="4"/>
        <end position="187"/>
    </location>
</feature>
<keyword evidence="2" id="KW-0808">Transferase</keyword>
<organism evidence="2 3">
    <name type="scientific">Microlunatus elymi</name>
    <dbReference type="NCBI Taxonomy" id="2596828"/>
    <lineage>
        <taxon>Bacteria</taxon>
        <taxon>Bacillati</taxon>
        <taxon>Actinomycetota</taxon>
        <taxon>Actinomycetes</taxon>
        <taxon>Propionibacteriales</taxon>
        <taxon>Propionibacteriaceae</taxon>
        <taxon>Microlunatus</taxon>
    </lineage>
</organism>